<feature type="compositionally biased region" description="Polar residues" evidence="5">
    <location>
        <begin position="167"/>
        <end position="180"/>
    </location>
</feature>
<dbReference type="GO" id="GO:0006457">
    <property type="term" value="P:protein folding"/>
    <property type="evidence" value="ECO:0007669"/>
    <property type="project" value="UniProtKB-ARBA"/>
</dbReference>
<dbReference type="SUPFAM" id="SSF46579">
    <property type="entry name" value="Prefoldin"/>
    <property type="match status" value="1"/>
</dbReference>
<accession>A0A2I0VSF9</accession>
<keyword evidence="4" id="KW-0175">Coiled coil</keyword>
<evidence type="ECO:0000313" key="7">
    <source>
        <dbReference type="Proteomes" id="UP000233837"/>
    </source>
</evidence>
<gene>
    <name evidence="6" type="ORF">MA16_Dca015251</name>
</gene>
<feature type="compositionally biased region" description="Acidic residues" evidence="5">
    <location>
        <begin position="201"/>
        <end position="220"/>
    </location>
</feature>
<dbReference type="AlphaFoldDB" id="A0A2I0VSF9"/>
<dbReference type="InterPro" id="IPR004127">
    <property type="entry name" value="Prefoldin_subunit_alpha"/>
</dbReference>
<dbReference type="PANTHER" id="PTHR15111">
    <property type="entry name" value="RNA POLYMERASE II SUBUNIT 5-MEDIATING PROTEIN NNX3"/>
    <property type="match status" value="1"/>
</dbReference>
<evidence type="ECO:0008006" key="8">
    <source>
        <dbReference type="Google" id="ProtNLM"/>
    </source>
</evidence>
<evidence type="ECO:0000256" key="5">
    <source>
        <dbReference type="SAM" id="MobiDB-lite"/>
    </source>
</evidence>
<dbReference type="GO" id="GO:0005634">
    <property type="term" value="C:nucleus"/>
    <property type="evidence" value="ECO:0007669"/>
    <property type="project" value="UniProtKB-SubCell"/>
</dbReference>
<comment type="similarity">
    <text evidence="3">Belongs to the RNA polymerase II subunit 5-mediating protein family.</text>
</comment>
<evidence type="ECO:0000313" key="6">
    <source>
        <dbReference type="EMBL" id="PKU66346.1"/>
    </source>
</evidence>
<comment type="subcellular location">
    <subcellularLocation>
        <location evidence="1">Nucleus</location>
    </subcellularLocation>
</comment>
<feature type="region of interest" description="Disordered" evidence="5">
    <location>
        <begin position="384"/>
        <end position="417"/>
    </location>
</feature>
<dbReference type="STRING" id="906689.A0A2I0VSF9"/>
<dbReference type="Gene3D" id="1.10.287.370">
    <property type="match status" value="1"/>
</dbReference>
<dbReference type="InterPro" id="IPR009053">
    <property type="entry name" value="Prefoldin"/>
</dbReference>
<feature type="region of interest" description="Disordered" evidence="5">
    <location>
        <begin position="155"/>
        <end position="311"/>
    </location>
</feature>
<dbReference type="InterPro" id="IPR052255">
    <property type="entry name" value="RNA_pol_II_subunit5-mediator"/>
</dbReference>
<evidence type="ECO:0000256" key="4">
    <source>
        <dbReference type="SAM" id="Coils"/>
    </source>
</evidence>
<organism evidence="6 7">
    <name type="scientific">Dendrobium catenatum</name>
    <dbReference type="NCBI Taxonomy" id="906689"/>
    <lineage>
        <taxon>Eukaryota</taxon>
        <taxon>Viridiplantae</taxon>
        <taxon>Streptophyta</taxon>
        <taxon>Embryophyta</taxon>
        <taxon>Tracheophyta</taxon>
        <taxon>Spermatophyta</taxon>
        <taxon>Magnoliopsida</taxon>
        <taxon>Liliopsida</taxon>
        <taxon>Asparagales</taxon>
        <taxon>Orchidaceae</taxon>
        <taxon>Epidendroideae</taxon>
        <taxon>Malaxideae</taxon>
        <taxon>Dendrobiinae</taxon>
        <taxon>Dendrobium</taxon>
    </lineage>
</organism>
<keyword evidence="7" id="KW-1185">Reference proteome</keyword>
<dbReference type="Proteomes" id="UP000233837">
    <property type="component" value="Unassembled WGS sequence"/>
</dbReference>
<evidence type="ECO:0000256" key="1">
    <source>
        <dbReference type="ARBA" id="ARBA00004123"/>
    </source>
</evidence>
<proteinExistence type="inferred from homology"/>
<evidence type="ECO:0000256" key="2">
    <source>
        <dbReference type="ARBA" id="ARBA00023242"/>
    </source>
</evidence>
<feature type="compositionally biased region" description="Acidic residues" evidence="5">
    <location>
        <begin position="268"/>
        <end position="282"/>
    </location>
</feature>
<feature type="compositionally biased region" description="Acidic residues" evidence="5">
    <location>
        <begin position="241"/>
        <end position="260"/>
    </location>
</feature>
<protein>
    <recommendedName>
        <fullName evidence="8">RNA polymerase II subunit 5-mediating protein homolog</fullName>
    </recommendedName>
</protein>
<dbReference type="Pfam" id="PF02996">
    <property type="entry name" value="Prefoldin"/>
    <property type="match status" value="1"/>
</dbReference>
<dbReference type="EMBL" id="KZ503277">
    <property type="protein sequence ID" value="PKU66346.1"/>
    <property type="molecule type" value="Genomic_DNA"/>
</dbReference>
<name>A0A2I0VSF9_9ASPA</name>
<dbReference type="GO" id="GO:0009409">
    <property type="term" value="P:response to cold"/>
    <property type="evidence" value="ECO:0007669"/>
    <property type="project" value="UniProtKB-ARBA"/>
</dbReference>
<feature type="compositionally biased region" description="Polar residues" evidence="5">
    <location>
        <begin position="393"/>
        <end position="405"/>
    </location>
</feature>
<feature type="coiled-coil region" evidence="4">
    <location>
        <begin position="113"/>
        <end position="140"/>
    </location>
</feature>
<keyword evidence="2" id="KW-0539">Nucleus</keyword>
<dbReference type="GO" id="GO:0003682">
    <property type="term" value="F:chromatin binding"/>
    <property type="evidence" value="ECO:0007669"/>
    <property type="project" value="TreeGrafter"/>
</dbReference>
<dbReference type="CDD" id="cd23159">
    <property type="entry name" value="Prefoldin_URI1"/>
    <property type="match status" value="1"/>
</dbReference>
<reference evidence="6 7" key="1">
    <citation type="journal article" date="2016" name="Sci. Rep.">
        <title>The Dendrobium catenatum Lindl. genome sequence provides insights into polysaccharide synthase, floral development and adaptive evolution.</title>
        <authorList>
            <person name="Zhang G.Q."/>
            <person name="Xu Q."/>
            <person name="Bian C."/>
            <person name="Tsai W.C."/>
            <person name="Yeh C.M."/>
            <person name="Liu K.W."/>
            <person name="Yoshida K."/>
            <person name="Zhang L.S."/>
            <person name="Chang S.B."/>
            <person name="Chen F."/>
            <person name="Shi Y."/>
            <person name="Su Y.Y."/>
            <person name="Zhang Y.Q."/>
            <person name="Chen L.J."/>
            <person name="Yin Y."/>
            <person name="Lin M."/>
            <person name="Huang H."/>
            <person name="Deng H."/>
            <person name="Wang Z.W."/>
            <person name="Zhu S.L."/>
            <person name="Zhao X."/>
            <person name="Deng C."/>
            <person name="Niu S.C."/>
            <person name="Huang J."/>
            <person name="Wang M."/>
            <person name="Liu G.H."/>
            <person name="Yang H.J."/>
            <person name="Xiao X.J."/>
            <person name="Hsiao Y.Y."/>
            <person name="Wu W.L."/>
            <person name="Chen Y.Y."/>
            <person name="Mitsuda N."/>
            <person name="Ohme-Takagi M."/>
            <person name="Luo Y.B."/>
            <person name="Van de Peer Y."/>
            <person name="Liu Z.J."/>
        </authorList>
    </citation>
    <scope>NUCLEOTIDE SEQUENCE [LARGE SCALE GENOMIC DNA]</scope>
    <source>
        <tissue evidence="6">The whole plant</tissue>
    </source>
</reference>
<dbReference type="GO" id="GO:0003714">
    <property type="term" value="F:transcription corepressor activity"/>
    <property type="evidence" value="ECO:0007669"/>
    <property type="project" value="TreeGrafter"/>
</dbReference>
<reference evidence="6 7" key="2">
    <citation type="journal article" date="2017" name="Nature">
        <title>The Apostasia genome and the evolution of orchids.</title>
        <authorList>
            <person name="Zhang G.Q."/>
            <person name="Liu K.W."/>
            <person name="Li Z."/>
            <person name="Lohaus R."/>
            <person name="Hsiao Y.Y."/>
            <person name="Niu S.C."/>
            <person name="Wang J.Y."/>
            <person name="Lin Y.C."/>
            <person name="Xu Q."/>
            <person name="Chen L.J."/>
            <person name="Yoshida K."/>
            <person name="Fujiwara S."/>
            <person name="Wang Z.W."/>
            <person name="Zhang Y.Q."/>
            <person name="Mitsuda N."/>
            <person name="Wang M."/>
            <person name="Liu G.H."/>
            <person name="Pecoraro L."/>
            <person name="Huang H.X."/>
            <person name="Xiao X.J."/>
            <person name="Lin M."/>
            <person name="Wu X.Y."/>
            <person name="Wu W.L."/>
            <person name="Chen Y.Y."/>
            <person name="Chang S.B."/>
            <person name="Sakamoto S."/>
            <person name="Ohme-Takagi M."/>
            <person name="Yagi M."/>
            <person name="Zeng S.J."/>
            <person name="Shen C.Y."/>
            <person name="Yeh C.M."/>
            <person name="Luo Y.B."/>
            <person name="Tsai W.C."/>
            <person name="Van de Peer Y."/>
            <person name="Liu Z.J."/>
        </authorList>
    </citation>
    <scope>NUCLEOTIDE SEQUENCE [LARGE SCALE GENOMIC DNA]</scope>
    <source>
        <tissue evidence="6">The whole plant</tissue>
    </source>
</reference>
<dbReference type="OrthoDB" id="21413at2759"/>
<evidence type="ECO:0000256" key="3">
    <source>
        <dbReference type="ARBA" id="ARBA00038295"/>
    </source>
</evidence>
<dbReference type="GO" id="GO:0019212">
    <property type="term" value="F:phosphatase inhibitor activity"/>
    <property type="evidence" value="ECO:0007669"/>
    <property type="project" value="TreeGrafter"/>
</dbReference>
<dbReference type="PANTHER" id="PTHR15111:SF0">
    <property type="entry name" value="UNCONVENTIONAL PREFOLDIN RPB5 INTERACTOR 1"/>
    <property type="match status" value="1"/>
</dbReference>
<sequence length="417" mass="46534">MAEGAKMGTVTSLDSLFTSEEAEKAARRGEEAIEDRRKELCRLREFISDNSALIHQVQKLPDELSHDIMVPFGGAAFFPGRLIHTNEFLVLLGESYYAERTAKQTVEILQRRGKSLEGHVESLNKIMKDLEAEAKFFDSTAAEVAEGLVEIREEYVEETQSEEPKTGLSNTSFVSSSKAHNSLVPDEEDEDAKLMARLDELEKEEEEAVSDLDDDEDDETASSSDDHEVEDDENASYLKVDEDEDDEEEDDDDEDEDDENTNYLKVVEDEDEEEENDEDEDVNNNAENISETDAEGLVSKPTGPGTFFPTSMQHDAIGLLQHPADQSFVSSPKMQVAPEGPLKRIVEQPHATQHPSLPPETREILQKSPASNIQAFTGTVIEHSYGLLPPKPSSNDSTAVQQPSRPVSRFKMQKGNR</sequence>
<dbReference type="GO" id="GO:0000122">
    <property type="term" value="P:negative regulation of transcription by RNA polymerase II"/>
    <property type="evidence" value="ECO:0007669"/>
    <property type="project" value="TreeGrafter"/>
</dbReference>